<dbReference type="InterPro" id="IPR028389">
    <property type="entry name" value="POT1"/>
</dbReference>
<dbReference type="SMART" id="SM00976">
    <property type="entry name" value="Telo_bind"/>
    <property type="match status" value="1"/>
</dbReference>
<evidence type="ECO:0000256" key="3">
    <source>
        <dbReference type="ARBA" id="ARBA00022895"/>
    </source>
</evidence>
<proteinExistence type="predicted"/>
<dbReference type="EMBL" id="PYDT01000005">
    <property type="protein sequence ID" value="THU61491.1"/>
    <property type="molecule type" value="Genomic_DNA"/>
</dbReference>
<dbReference type="PANTHER" id="PTHR14513">
    <property type="entry name" value="PROTECTION OF TELOMERES 1"/>
    <property type="match status" value="1"/>
</dbReference>
<dbReference type="AlphaFoldDB" id="A0A4S8JHT5"/>
<dbReference type="Gene3D" id="2.40.50.140">
    <property type="entry name" value="Nucleic acid-binding proteins"/>
    <property type="match status" value="2"/>
</dbReference>
<dbReference type="PANTHER" id="PTHR14513:SF0">
    <property type="entry name" value="PROTECTION OF TELOMERES PROTEIN 1"/>
    <property type="match status" value="1"/>
</dbReference>
<keyword evidence="4" id="KW-0238">DNA-binding</keyword>
<comment type="caution">
    <text evidence="6">The sequence shown here is derived from an EMBL/GenBank/DDBJ whole genome shotgun (WGS) entry which is preliminary data.</text>
</comment>
<dbReference type="GO" id="GO:0016233">
    <property type="term" value="P:telomere capping"/>
    <property type="evidence" value="ECO:0007669"/>
    <property type="project" value="TreeGrafter"/>
</dbReference>
<evidence type="ECO:0000256" key="4">
    <source>
        <dbReference type="ARBA" id="ARBA00023125"/>
    </source>
</evidence>
<keyword evidence="2" id="KW-0158">Chromosome</keyword>
<dbReference type="GO" id="GO:0000783">
    <property type="term" value="C:nuclear telomere cap complex"/>
    <property type="evidence" value="ECO:0007669"/>
    <property type="project" value="TreeGrafter"/>
</dbReference>
<dbReference type="InterPro" id="IPR012340">
    <property type="entry name" value="NA-bd_OB-fold"/>
</dbReference>
<feature type="domain" description="Telomeric single stranded DNA binding POT1/Cdc13" evidence="5">
    <location>
        <begin position="12"/>
        <end position="146"/>
    </location>
</feature>
<dbReference type="GO" id="GO:0098505">
    <property type="term" value="F:G-rich strand telomeric DNA binding"/>
    <property type="evidence" value="ECO:0007669"/>
    <property type="project" value="TreeGrafter"/>
</dbReference>
<dbReference type="CDD" id="cd04497">
    <property type="entry name" value="hPOT1_OB1_like"/>
    <property type="match status" value="1"/>
</dbReference>
<dbReference type="Pfam" id="PF02765">
    <property type="entry name" value="POT1"/>
    <property type="match status" value="1"/>
</dbReference>
<dbReference type="Pfam" id="PF25507">
    <property type="entry name" value="OB_POT1A"/>
    <property type="match status" value="1"/>
</dbReference>
<dbReference type="STRING" id="52838.A0A4S8JHT5"/>
<dbReference type="InterPro" id="IPR057620">
    <property type="entry name" value="POT1A/B-like_OB"/>
</dbReference>
<name>A0A4S8JHT5_MUSBA</name>
<evidence type="ECO:0000259" key="5">
    <source>
        <dbReference type="SMART" id="SM00976"/>
    </source>
</evidence>
<evidence type="ECO:0000256" key="2">
    <source>
        <dbReference type="ARBA" id="ARBA00022454"/>
    </source>
</evidence>
<dbReference type="SUPFAM" id="SSF50249">
    <property type="entry name" value="Nucleic acid-binding proteins"/>
    <property type="match status" value="2"/>
</dbReference>
<organism evidence="6 7">
    <name type="scientific">Musa balbisiana</name>
    <name type="common">Banana</name>
    <dbReference type="NCBI Taxonomy" id="52838"/>
    <lineage>
        <taxon>Eukaryota</taxon>
        <taxon>Viridiplantae</taxon>
        <taxon>Streptophyta</taxon>
        <taxon>Embryophyta</taxon>
        <taxon>Tracheophyta</taxon>
        <taxon>Spermatophyta</taxon>
        <taxon>Magnoliopsida</taxon>
        <taxon>Liliopsida</taxon>
        <taxon>Zingiberales</taxon>
        <taxon>Musaceae</taxon>
        <taxon>Musa</taxon>
    </lineage>
</organism>
<dbReference type="GO" id="GO:0010521">
    <property type="term" value="F:telomerase inhibitor activity"/>
    <property type="evidence" value="ECO:0007669"/>
    <property type="project" value="TreeGrafter"/>
</dbReference>
<evidence type="ECO:0000313" key="6">
    <source>
        <dbReference type="EMBL" id="THU61491.1"/>
    </source>
</evidence>
<protein>
    <recommendedName>
        <fullName evidence="5">Telomeric single stranded DNA binding POT1/Cdc13 domain-containing protein</fullName>
    </recommendedName>
</protein>
<dbReference type="Proteomes" id="UP000317650">
    <property type="component" value="Chromosome 7"/>
</dbReference>
<evidence type="ECO:0000313" key="7">
    <source>
        <dbReference type="Proteomes" id="UP000317650"/>
    </source>
</evidence>
<reference evidence="6 7" key="1">
    <citation type="journal article" date="2019" name="Nat. Plants">
        <title>Genome sequencing of Musa balbisiana reveals subgenome evolution and function divergence in polyploid bananas.</title>
        <authorList>
            <person name="Yao X."/>
        </authorList>
    </citation>
    <scope>NUCLEOTIDE SEQUENCE [LARGE SCALE GENOMIC DNA]</scope>
    <source>
        <strain evidence="7">cv. DH-PKW</strain>
        <tissue evidence="6">Leaves</tissue>
    </source>
</reference>
<dbReference type="GO" id="GO:0032210">
    <property type="term" value="P:regulation of telomere maintenance via telomerase"/>
    <property type="evidence" value="ECO:0007669"/>
    <property type="project" value="TreeGrafter"/>
</dbReference>
<evidence type="ECO:0000256" key="1">
    <source>
        <dbReference type="ARBA" id="ARBA00004574"/>
    </source>
</evidence>
<comment type="subcellular location">
    <subcellularLocation>
        <location evidence="1">Chromosome</location>
        <location evidence="1">Telomere</location>
    </subcellularLocation>
</comment>
<keyword evidence="7" id="KW-1185">Reference proteome</keyword>
<gene>
    <name evidence="6" type="ORF">C4D60_Mb07t23830</name>
</gene>
<accession>A0A4S8JHT5</accession>
<keyword evidence="3" id="KW-0779">Telomere</keyword>
<sequence>MEERGPSVDSVYLPIRDARKCIHERVNIFAAVSSIGAEKKSRGTDYVVSLKIMDQSYMEPGISVNFFAEDMTKLPHVRSIGDIISLQNVEVRIHRGDVYCVHNKKFSAFALFQGKTSGLIHYQKSAKYHATNHDDEFLSQIRTWLLDNPPKAVGKDVPLLLRRIKLDLAFDLVCKVLHVSETSKGDWMLFVWDGTDTPPAKLQFDLELQGERPCSLHVEELPLTIEVLCTFPRVGSVLRVFASKSFKVITHLHGGNQWVKLCNMICGLHDGMWNGMLQPSSEVLLLSDEDWIAREHLKTYDRRLATALENYPMTSFPAPSHITVLDYDYKPYTTLIQSLRHSEVTHKCMCIVRVVAAYPWQAKDLRSPVTGHYRVRFTVEDPTARIHAYICGEDGVKFFKGYPTTEVLTSKMDKLLGITDTDGQAGSDDGVRNPPWVWCCLKSYYLDENNPRGSRRYRIFSTTLVSGVTANYLSQHKIQ</sequence>
<dbReference type="InterPro" id="IPR011564">
    <property type="entry name" value="Telomer_end-bd_POT1/Cdc13"/>
</dbReference>